<organism evidence="1 2">
    <name type="scientific">Mizuhopecten yessoensis</name>
    <name type="common">Japanese scallop</name>
    <name type="synonym">Patinopecten yessoensis</name>
    <dbReference type="NCBI Taxonomy" id="6573"/>
    <lineage>
        <taxon>Eukaryota</taxon>
        <taxon>Metazoa</taxon>
        <taxon>Spiralia</taxon>
        <taxon>Lophotrochozoa</taxon>
        <taxon>Mollusca</taxon>
        <taxon>Bivalvia</taxon>
        <taxon>Autobranchia</taxon>
        <taxon>Pteriomorphia</taxon>
        <taxon>Pectinida</taxon>
        <taxon>Pectinoidea</taxon>
        <taxon>Pectinidae</taxon>
        <taxon>Mizuhopecten</taxon>
    </lineage>
</organism>
<name>A0A210PW79_MIZYE</name>
<comment type="caution">
    <text evidence="1">The sequence shown here is derived from an EMBL/GenBank/DDBJ whole genome shotgun (WGS) entry which is preliminary data.</text>
</comment>
<dbReference type="AlphaFoldDB" id="A0A210PW79"/>
<sequence length="72" mass="8275">MGCNNSKTEENTHERSFTFCWRKRNKVEPINVPVKEKFGPSLDAETSNTARKTEHTALMQLKQEGIIPRKGE</sequence>
<protein>
    <submittedName>
        <fullName evidence="1">Uncharacterized protein</fullName>
    </submittedName>
</protein>
<dbReference type="EMBL" id="NEDP02005454">
    <property type="protein sequence ID" value="OWF40716.1"/>
    <property type="molecule type" value="Genomic_DNA"/>
</dbReference>
<evidence type="ECO:0000313" key="2">
    <source>
        <dbReference type="Proteomes" id="UP000242188"/>
    </source>
</evidence>
<keyword evidence="2" id="KW-1185">Reference proteome</keyword>
<reference evidence="1 2" key="1">
    <citation type="journal article" date="2017" name="Nat. Ecol. Evol.">
        <title>Scallop genome provides insights into evolution of bilaterian karyotype and development.</title>
        <authorList>
            <person name="Wang S."/>
            <person name="Zhang J."/>
            <person name="Jiao W."/>
            <person name="Li J."/>
            <person name="Xun X."/>
            <person name="Sun Y."/>
            <person name="Guo X."/>
            <person name="Huan P."/>
            <person name="Dong B."/>
            <person name="Zhang L."/>
            <person name="Hu X."/>
            <person name="Sun X."/>
            <person name="Wang J."/>
            <person name="Zhao C."/>
            <person name="Wang Y."/>
            <person name="Wang D."/>
            <person name="Huang X."/>
            <person name="Wang R."/>
            <person name="Lv J."/>
            <person name="Li Y."/>
            <person name="Zhang Z."/>
            <person name="Liu B."/>
            <person name="Lu W."/>
            <person name="Hui Y."/>
            <person name="Liang J."/>
            <person name="Zhou Z."/>
            <person name="Hou R."/>
            <person name="Li X."/>
            <person name="Liu Y."/>
            <person name="Li H."/>
            <person name="Ning X."/>
            <person name="Lin Y."/>
            <person name="Zhao L."/>
            <person name="Xing Q."/>
            <person name="Dou J."/>
            <person name="Li Y."/>
            <person name="Mao J."/>
            <person name="Guo H."/>
            <person name="Dou H."/>
            <person name="Li T."/>
            <person name="Mu C."/>
            <person name="Jiang W."/>
            <person name="Fu Q."/>
            <person name="Fu X."/>
            <person name="Miao Y."/>
            <person name="Liu J."/>
            <person name="Yu Q."/>
            <person name="Li R."/>
            <person name="Liao H."/>
            <person name="Li X."/>
            <person name="Kong Y."/>
            <person name="Jiang Z."/>
            <person name="Chourrout D."/>
            <person name="Li R."/>
            <person name="Bao Z."/>
        </authorList>
    </citation>
    <scope>NUCLEOTIDE SEQUENCE [LARGE SCALE GENOMIC DNA]</scope>
    <source>
        <strain evidence="1 2">PY_sf001</strain>
    </source>
</reference>
<evidence type="ECO:0000313" key="1">
    <source>
        <dbReference type="EMBL" id="OWF40716.1"/>
    </source>
</evidence>
<gene>
    <name evidence="1" type="ORF">KP79_PYT02249</name>
</gene>
<accession>A0A210PW79</accession>
<dbReference type="Proteomes" id="UP000242188">
    <property type="component" value="Unassembled WGS sequence"/>
</dbReference>
<proteinExistence type="predicted"/>